<dbReference type="CDD" id="cd00063">
    <property type="entry name" value="FN3"/>
    <property type="match status" value="6"/>
</dbReference>
<dbReference type="GO" id="GO:0000272">
    <property type="term" value="P:polysaccharide catabolic process"/>
    <property type="evidence" value="ECO:0007669"/>
    <property type="project" value="UniProtKB-KW"/>
</dbReference>
<organism evidence="5 6">
    <name type="scientific">Geodermatophilus telluris</name>
    <dbReference type="NCBI Taxonomy" id="1190417"/>
    <lineage>
        <taxon>Bacteria</taxon>
        <taxon>Bacillati</taxon>
        <taxon>Actinomycetota</taxon>
        <taxon>Actinomycetes</taxon>
        <taxon>Geodermatophilales</taxon>
        <taxon>Geodermatophilaceae</taxon>
        <taxon>Geodermatophilus</taxon>
    </lineage>
</organism>
<protein>
    <submittedName>
        <fullName evidence="5">Fibronectin type 3 domain-containing protein</fullName>
    </submittedName>
</protein>
<dbReference type="InterPro" id="IPR050713">
    <property type="entry name" value="RTP_Phos/Ushers"/>
</dbReference>
<feature type="domain" description="Fibronectin type-III" evidence="4">
    <location>
        <begin position="602"/>
        <end position="690"/>
    </location>
</feature>
<dbReference type="SMART" id="SM00060">
    <property type="entry name" value="FN3"/>
    <property type="match status" value="12"/>
</dbReference>
<dbReference type="GO" id="GO:0016020">
    <property type="term" value="C:membrane"/>
    <property type="evidence" value="ECO:0007669"/>
    <property type="project" value="UniProtKB-SubCell"/>
</dbReference>
<feature type="domain" description="Fibronectin type-III" evidence="4">
    <location>
        <begin position="958"/>
        <end position="1046"/>
    </location>
</feature>
<evidence type="ECO:0000256" key="1">
    <source>
        <dbReference type="ARBA" id="ARBA00023295"/>
    </source>
</evidence>
<feature type="domain" description="Fibronectin type-III" evidence="4">
    <location>
        <begin position="53"/>
        <end position="149"/>
    </location>
</feature>
<evidence type="ECO:0000313" key="5">
    <source>
        <dbReference type="EMBL" id="SDC54987.1"/>
    </source>
</evidence>
<dbReference type="InterPro" id="IPR013783">
    <property type="entry name" value="Ig-like_fold"/>
</dbReference>
<feature type="region of interest" description="Disordered" evidence="3">
    <location>
        <begin position="1025"/>
        <end position="1054"/>
    </location>
</feature>
<dbReference type="EMBL" id="FMZF01000002">
    <property type="protein sequence ID" value="SDC54987.1"/>
    <property type="molecule type" value="Genomic_DNA"/>
</dbReference>
<evidence type="ECO:0000259" key="4">
    <source>
        <dbReference type="PROSITE" id="PS50853"/>
    </source>
</evidence>
<evidence type="ECO:0000313" key="6">
    <source>
        <dbReference type="Proteomes" id="UP000199416"/>
    </source>
</evidence>
<dbReference type="Gene3D" id="2.60.40.10">
    <property type="entry name" value="Immunoglobulins"/>
    <property type="match status" value="12"/>
</dbReference>
<feature type="domain" description="Fibronectin type-III" evidence="4">
    <location>
        <begin position="335"/>
        <end position="423"/>
    </location>
</feature>
<feature type="domain" description="Fibronectin type-III" evidence="4">
    <location>
        <begin position="424"/>
        <end position="512"/>
    </location>
</feature>
<keyword evidence="2" id="KW-0119">Carbohydrate metabolism</keyword>
<feature type="domain" description="Fibronectin type-III" evidence="4">
    <location>
        <begin position="152"/>
        <end position="248"/>
    </location>
</feature>
<dbReference type="SUPFAM" id="SSF49265">
    <property type="entry name" value="Fibronectin type III"/>
    <property type="match status" value="7"/>
</dbReference>
<feature type="region of interest" description="Disordered" evidence="3">
    <location>
        <begin position="677"/>
        <end position="696"/>
    </location>
</feature>
<evidence type="ECO:0000256" key="3">
    <source>
        <dbReference type="SAM" id="MobiDB-lite"/>
    </source>
</evidence>
<feature type="compositionally biased region" description="Polar residues" evidence="3">
    <location>
        <begin position="496"/>
        <end position="515"/>
    </location>
</feature>
<feature type="region of interest" description="Disordered" evidence="3">
    <location>
        <begin position="405"/>
        <end position="427"/>
    </location>
</feature>
<feature type="compositionally biased region" description="Polar residues" evidence="3">
    <location>
        <begin position="762"/>
        <end position="785"/>
    </location>
</feature>
<feature type="domain" description="Fibronectin type-III" evidence="4">
    <location>
        <begin position="1047"/>
        <end position="1136"/>
    </location>
</feature>
<dbReference type="PROSITE" id="PS50853">
    <property type="entry name" value="FN3"/>
    <property type="match status" value="10"/>
</dbReference>
<keyword evidence="2" id="KW-0624">Polysaccharide degradation</keyword>
<sequence>MTPIDVDSGRARRSRSRRAVALAAVVLLCGVLPAGGPAPRAGDSALQPASFADPAPPTNVVTASADRALRISWTASTEANVSSYDVSVHDTVTNSDTVTNVAGTATSTTVSGLLNGRSYVVTLRTRTALLFSTGVGSTTSTPVTGVPRDSVPPAAPSGVVATAGERQVRVTWTPNNTDTDADGYRVLRDGVPATDLLPGGATASWTDTGLVPDRTYGYTVQTHDTSGNWSASSVPVASARPFDHTPPATPTGLTAAAGDGRVVLSWTANSEPDLAAYVVLRNGAELARVTGTSWTDTGVVNDTTYAYQLAAADAYGNVSPVSAPAVSARPTDLTAPATPAGLRAVAGDGRVVLSWTANSEPDLAAYVVLRNGVEVARVTGTSWTDTGVVNDTTYPYRLAAVDGHGNTSAASDPAVTARPTDQTAPATPRGLTAVAGDGRVVLSWTANSEPDLDRYVVYRDGAEVVRLTGTSWVDTGVTNDTTYAYRLAAVDTHANVSPTSDPAVTARPTDQTAPATPTGFVATAGDGSVQLRWAPNTETDVDRYVVHRDGVEVARVAGTSWTDTGVVNDTGYAYRIQAVDGHGNASPLSDPAVTARPTDLTAPATPTGLTAVARDGSVELRWDPGTAPDVDRYVLHRDGAEVARVTGTSWTDTGVVNGTTYAYRVQAVDGHGNASALSDPAVTARPTDQTPPATPTGLVAVARDGSVELRWTANTEPDLDRYVVYRDGAEVVRLTGTSWVDTGVPNDTTYAYRLAAVDTHANVSPTSDPAVTARPTDQTAPSTPTGLVATARDGSVELRWGANPEPDVDHYTVYRDGVEVARQPGTSRVDTGLVNDTTYAYRLQAVDGHGNASALSDPAVTARPTDQTAPAVPTGLVATARDGSVELRWDPSPEPDVDHYVVYRDGVEVARPAVADWVDTVVVNDATYAYRVQAVDGHGNASAASDLPVTARPTDLTPPATPTGLVATAGDGSVELRWDAAAEPDVDRYVVHRDGVEVARVAATGWTDTGLVNGTTYAYRVQAVDGHGNASPPSDPPVTARPTDRTAPAAPTGVAATAGDGRAVLRWVAGPEPDVATHRVLGEDGGTLATAAAPATQVTVPGLVNGTERRLRVVAVDASGNVGLPSAEVAVTPQAARVPAEGSGHSGGVAASADGRFVVVGTSARWEAADTNTAYELYLLDRGAGTARRIAPLPATATGSGDPTNAAAPAVSDDGRYVALATTAALRPEDTNRLADVYRLDTRSGTWALVSVPAGGTVHPSVAGTALQTGAAVYATSPTVVLSGDGDLVLFYSARPDLVPGDTNGVVDVFAKSVSTGAVTRVSTSATGGDLPRAATGPALAVTPDGRFALFPAASSSGPVVLYRKTLSGPGAGQALVVSAVPAGGRSVEYGVYRDAGDVALSDDGRFVALVTAAKVTTPTPTAAWATGLAYRVDTVTGAVAALGNGQTSVWEHQVELDPTGRHAFFATTAAEVAGDGNGHTDHLRRDLGSGSLTLVTADAAGRATAGPTGSVTSAEYGRLLATDGDRVLVTTSQALTPGDTNRLRDLYAKDLADGSVTVPRG</sequence>
<feature type="region of interest" description="Disordered" evidence="3">
    <location>
        <begin position="762"/>
        <end position="788"/>
    </location>
</feature>
<feature type="domain" description="Fibronectin type-III" evidence="4">
    <location>
        <begin position="691"/>
        <end position="779"/>
    </location>
</feature>
<feature type="compositionally biased region" description="Low complexity" evidence="3">
    <location>
        <begin position="137"/>
        <end position="147"/>
    </location>
</feature>
<keyword evidence="1" id="KW-0326">Glycosidase</keyword>
<dbReference type="PANTHER" id="PTHR46957:SF3">
    <property type="entry name" value="CYTOKINE RECEPTOR"/>
    <property type="match status" value="1"/>
</dbReference>
<proteinExistence type="predicted"/>
<feature type="domain" description="Fibronectin type-III" evidence="4">
    <location>
        <begin position="513"/>
        <end position="601"/>
    </location>
</feature>
<keyword evidence="6" id="KW-1185">Reference proteome</keyword>
<feature type="region of interest" description="Disordered" evidence="3">
    <location>
        <begin position="496"/>
        <end position="518"/>
    </location>
</feature>
<dbReference type="SUPFAM" id="SSF82171">
    <property type="entry name" value="DPP6 N-terminal domain-like"/>
    <property type="match status" value="2"/>
</dbReference>
<gene>
    <name evidence="5" type="ORF">SAMN05660690_1862</name>
</gene>
<dbReference type="Proteomes" id="UP000199416">
    <property type="component" value="Unassembled WGS sequence"/>
</dbReference>
<dbReference type="Pfam" id="PF00041">
    <property type="entry name" value="fn3"/>
    <property type="match status" value="3"/>
</dbReference>
<feature type="region of interest" description="Disordered" evidence="3">
    <location>
        <begin position="137"/>
        <end position="158"/>
    </location>
</feature>
<name>A0A1G6MIC6_9ACTN</name>
<dbReference type="PANTHER" id="PTHR46957">
    <property type="entry name" value="CYTOKINE RECEPTOR"/>
    <property type="match status" value="1"/>
</dbReference>
<dbReference type="STRING" id="1190417.SAMN05660690_1862"/>
<reference evidence="6" key="1">
    <citation type="submission" date="2016-10" db="EMBL/GenBank/DDBJ databases">
        <authorList>
            <person name="Varghese N."/>
            <person name="Submissions S."/>
        </authorList>
    </citation>
    <scope>NUCLEOTIDE SEQUENCE [LARGE SCALE GENOMIC DNA]</scope>
    <source>
        <strain evidence="6">DSM 45421</strain>
    </source>
</reference>
<accession>A0A1G6MIC6</accession>
<feature type="compositionally biased region" description="Low complexity" evidence="3">
    <location>
        <begin position="1037"/>
        <end position="1054"/>
    </location>
</feature>
<dbReference type="GO" id="GO:0016798">
    <property type="term" value="F:hydrolase activity, acting on glycosyl bonds"/>
    <property type="evidence" value="ECO:0007669"/>
    <property type="project" value="UniProtKB-KW"/>
</dbReference>
<dbReference type="InterPro" id="IPR003961">
    <property type="entry name" value="FN3_dom"/>
</dbReference>
<keyword evidence="1" id="KW-0378">Hydrolase</keyword>
<evidence type="ECO:0000256" key="2">
    <source>
        <dbReference type="ARBA" id="ARBA00023326"/>
    </source>
</evidence>
<dbReference type="InterPro" id="IPR036116">
    <property type="entry name" value="FN3_sf"/>
</dbReference>
<feature type="domain" description="Fibronectin type-III" evidence="4">
    <location>
        <begin position="780"/>
        <end position="868"/>
    </location>
</feature>